<comment type="cofactor">
    <cofactor evidence="1">
        <name>pyridoxal 5'-phosphate</name>
        <dbReference type="ChEBI" id="CHEBI:597326"/>
    </cofactor>
</comment>
<accession>A0A7I8IDM5</accession>
<dbReference type="PANTHER" id="PTHR11999">
    <property type="entry name" value="GROUP II PYRIDOXAL-5-PHOSPHATE DECARBOXYLASE"/>
    <property type="match status" value="1"/>
</dbReference>
<protein>
    <submittedName>
        <fullName evidence="4">Uncharacterized protein</fullName>
    </submittedName>
</protein>
<dbReference type="AlphaFoldDB" id="A0A7I8IDM5"/>
<gene>
    <name evidence="4" type="ORF">SI7747_02002261</name>
</gene>
<organism evidence="4">
    <name type="scientific">Spirodela intermedia</name>
    <name type="common">Intermediate duckweed</name>
    <dbReference type="NCBI Taxonomy" id="51605"/>
    <lineage>
        <taxon>Eukaryota</taxon>
        <taxon>Viridiplantae</taxon>
        <taxon>Streptophyta</taxon>
        <taxon>Embryophyta</taxon>
        <taxon>Tracheophyta</taxon>
        <taxon>Spermatophyta</taxon>
        <taxon>Magnoliopsida</taxon>
        <taxon>Liliopsida</taxon>
        <taxon>Araceae</taxon>
        <taxon>Lemnoideae</taxon>
        <taxon>Spirodela</taxon>
    </lineage>
</organism>
<dbReference type="EMBL" id="CACRZD030000002">
    <property type="protein sequence ID" value="CAA6655721.1"/>
    <property type="molecule type" value="Genomic_DNA"/>
</dbReference>
<sequence length="215" mass="23794">MASRSTLSTQRSLDGRATWVIDYLADYYRDIHKYPVRSQVNPGYLRKRLPSAAPNDPEPIEAILGDITHDILPASHTGMSPNYFAYFPASGSTAGFLGEMLSTGFNVVGFNWIIVMDWLANMLKLPDYGVANLRNFLRGHVKMAKHFEGLVAADGRFEVVVPRTFAMVCFRLLPPKPEESGKANELNQSYMTHAVVGGVYMIRFAVGATLTESGT</sequence>
<dbReference type="Gene3D" id="1.20.1340.10">
    <property type="entry name" value="dopa decarboxylase, N-terminal domain"/>
    <property type="match status" value="1"/>
</dbReference>
<dbReference type="Gene3D" id="3.90.1150.10">
    <property type="entry name" value="Aspartate Aminotransferase, domain 1"/>
    <property type="match status" value="1"/>
</dbReference>
<dbReference type="InterPro" id="IPR010977">
    <property type="entry name" value="Aromatic_deC"/>
</dbReference>
<dbReference type="PRINTS" id="PR00800">
    <property type="entry name" value="YHDCRBOXLASE"/>
</dbReference>
<evidence type="ECO:0000313" key="4">
    <source>
        <dbReference type="EMBL" id="CAA2616021.1"/>
    </source>
</evidence>
<dbReference type="GO" id="GO:0030170">
    <property type="term" value="F:pyridoxal phosphate binding"/>
    <property type="evidence" value="ECO:0007669"/>
    <property type="project" value="InterPro"/>
</dbReference>
<dbReference type="Proteomes" id="UP001189122">
    <property type="component" value="Unassembled WGS sequence"/>
</dbReference>
<keyword evidence="2" id="KW-0210">Decarboxylase</keyword>
<dbReference type="Pfam" id="PF00282">
    <property type="entry name" value="Pyridoxal_deC"/>
    <property type="match status" value="1"/>
</dbReference>
<evidence type="ECO:0000256" key="1">
    <source>
        <dbReference type="ARBA" id="ARBA00001933"/>
    </source>
</evidence>
<reference evidence="4 5" key="1">
    <citation type="submission" date="2019-12" db="EMBL/GenBank/DDBJ databases">
        <authorList>
            <person name="Scholz U."/>
            <person name="Mascher M."/>
            <person name="Fiebig A."/>
        </authorList>
    </citation>
    <scope>NUCLEOTIDE SEQUENCE</scope>
</reference>
<name>A0A7I8IDM5_SPIIN</name>
<keyword evidence="3" id="KW-0663">Pyridoxal phosphate</keyword>
<dbReference type="InterPro" id="IPR002129">
    <property type="entry name" value="PyrdxlP-dep_de-COase"/>
</dbReference>
<proteinExistence type="predicted"/>
<dbReference type="GO" id="GO:0019752">
    <property type="term" value="P:carboxylic acid metabolic process"/>
    <property type="evidence" value="ECO:0007669"/>
    <property type="project" value="InterPro"/>
</dbReference>
<keyword evidence="2" id="KW-0456">Lyase</keyword>
<dbReference type="InterPro" id="IPR015422">
    <property type="entry name" value="PyrdxlP-dep_Trfase_small"/>
</dbReference>
<dbReference type="GO" id="GO:0006520">
    <property type="term" value="P:amino acid metabolic process"/>
    <property type="evidence" value="ECO:0007669"/>
    <property type="project" value="InterPro"/>
</dbReference>
<dbReference type="GO" id="GO:0016831">
    <property type="term" value="F:carboxy-lyase activity"/>
    <property type="evidence" value="ECO:0007669"/>
    <property type="project" value="UniProtKB-KW"/>
</dbReference>
<evidence type="ECO:0000313" key="5">
    <source>
        <dbReference type="Proteomes" id="UP001189122"/>
    </source>
</evidence>
<dbReference type="SUPFAM" id="SSF53383">
    <property type="entry name" value="PLP-dependent transferases"/>
    <property type="match status" value="2"/>
</dbReference>
<dbReference type="EMBL" id="LR743589">
    <property type="protein sequence ID" value="CAA2616021.1"/>
    <property type="molecule type" value="Genomic_DNA"/>
</dbReference>
<dbReference type="PANTHER" id="PTHR11999:SF96">
    <property type="entry name" value="TYROSINE DECARBOXYLASE"/>
    <property type="match status" value="1"/>
</dbReference>
<dbReference type="InterPro" id="IPR015424">
    <property type="entry name" value="PyrdxlP-dep_Trfase"/>
</dbReference>
<evidence type="ECO:0000256" key="2">
    <source>
        <dbReference type="ARBA" id="ARBA00022793"/>
    </source>
</evidence>
<evidence type="ECO:0000256" key="3">
    <source>
        <dbReference type="ARBA" id="ARBA00022898"/>
    </source>
</evidence>
<keyword evidence="5" id="KW-1185">Reference proteome</keyword>
<dbReference type="GO" id="GO:0005737">
    <property type="term" value="C:cytoplasm"/>
    <property type="evidence" value="ECO:0007669"/>
    <property type="project" value="TreeGrafter"/>
</dbReference>